<name>A0AAU9EDU2_9FIRM</name>
<evidence type="ECO:0000256" key="1">
    <source>
        <dbReference type="PIRSR" id="PIRSR033579-1"/>
    </source>
</evidence>
<reference evidence="3 4" key="1">
    <citation type="submission" date="2023-08" db="EMBL/GenBank/DDBJ databases">
        <title>Helicovermis profunda gen. nov., sp. nov., a novel mesophilic, fermentative bacterium within the Bacillota from a deep-sea hydrothermal vent chimney.</title>
        <authorList>
            <person name="Miyazaki U."/>
            <person name="Mizutani D."/>
            <person name="Hashimoto Y."/>
            <person name="Tame A."/>
            <person name="Sawayama S."/>
            <person name="Miyazaki J."/>
            <person name="Takai K."/>
            <person name="Nakagawa S."/>
        </authorList>
    </citation>
    <scope>NUCLEOTIDE SEQUENCE [LARGE SCALE GENOMIC DNA]</scope>
    <source>
        <strain evidence="3 4">S502</strain>
    </source>
</reference>
<keyword evidence="2" id="KW-0479">Metal-binding</keyword>
<dbReference type="RefSeq" id="WP_338537138.1">
    <property type="nucleotide sequence ID" value="NZ_AP028654.1"/>
</dbReference>
<dbReference type="Proteomes" id="UP001321786">
    <property type="component" value="Chromosome"/>
</dbReference>
<keyword evidence="2" id="KW-0170">Cobalt</keyword>
<feature type="active site" description="Proton acceptor" evidence="1">
    <location>
        <position position="146"/>
    </location>
</feature>
<evidence type="ECO:0008006" key="5">
    <source>
        <dbReference type="Google" id="ProtNLM"/>
    </source>
</evidence>
<feature type="binding site" evidence="2">
    <location>
        <position position="207"/>
    </location>
    <ligand>
        <name>Co(2+)</name>
        <dbReference type="ChEBI" id="CHEBI:48828"/>
    </ligand>
</feature>
<dbReference type="PIRSF" id="PIRSF033579">
    <property type="entry name" value="Anaer_Co_chel"/>
    <property type="match status" value="1"/>
</dbReference>
<keyword evidence="4" id="KW-1185">Reference proteome</keyword>
<proteinExistence type="predicted"/>
<feature type="binding site" evidence="2">
    <location>
        <position position="146"/>
    </location>
    <ligand>
        <name>Co(2+)</name>
        <dbReference type="ChEBI" id="CHEBI:48828"/>
    </ligand>
</feature>
<dbReference type="AlphaFoldDB" id="A0AAU9EDU2"/>
<evidence type="ECO:0000313" key="4">
    <source>
        <dbReference type="Proteomes" id="UP001321786"/>
    </source>
</evidence>
<dbReference type="EMBL" id="AP028654">
    <property type="protein sequence ID" value="BEP28832.1"/>
    <property type="molecule type" value="Genomic_DNA"/>
</dbReference>
<dbReference type="Pfam" id="PF06180">
    <property type="entry name" value="CbiK"/>
    <property type="match status" value="1"/>
</dbReference>
<organism evidence="3 4">
    <name type="scientific">Helicovermis profundi</name>
    <dbReference type="NCBI Taxonomy" id="3065157"/>
    <lineage>
        <taxon>Bacteria</taxon>
        <taxon>Bacillati</taxon>
        <taxon>Bacillota</taxon>
        <taxon>Clostridia</taxon>
        <taxon>Helicovermis</taxon>
    </lineage>
</organism>
<dbReference type="GO" id="GO:0046872">
    <property type="term" value="F:metal ion binding"/>
    <property type="evidence" value="ECO:0007669"/>
    <property type="project" value="UniProtKB-KW"/>
</dbReference>
<dbReference type="GO" id="GO:0016852">
    <property type="term" value="F:sirohydrochlorin cobaltochelatase activity"/>
    <property type="evidence" value="ECO:0007669"/>
    <property type="project" value="InterPro"/>
</dbReference>
<dbReference type="SUPFAM" id="SSF53800">
    <property type="entry name" value="Chelatase"/>
    <property type="match status" value="1"/>
</dbReference>
<accession>A0AAU9EDU2</accession>
<sequence>MRKGILIVSYGTTNKVAREKSINLIENKIEKLYPNYTLRSAFTSEYIIKKIKKNENIKIDTVISALKKMIEYDCKEIFVLPLFITPGNEYEKIEKATTLIKNKFKVKIILGLPLLHEKCDYKKLISAALNKIPIRKKNQSILFMGHGTSHNSNKYYSVLQENMSSVRKNVFIANIDGEPYLEDILKKIVTEYKSIIIVPFLLVAGNHVLKDMIGKENSFKSILEKNGLEVEVLLEGLGENNLVQDIFIELLEKMLNTEHYI</sequence>
<evidence type="ECO:0000313" key="3">
    <source>
        <dbReference type="EMBL" id="BEP28832.1"/>
    </source>
</evidence>
<dbReference type="Gene3D" id="3.40.50.1400">
    <property type="match status" value="2"/>
</dbReference>
<dbReference type="GO" id="GO:0019251">
    <property type="term" value="P:anaerobic cobalamin biosynthetic process"/>
    <property type="evidence" value="ECO:0007669"/>
    <property type="project" value="InterPro"/>
</dbReference>
<dbReference type="InterPro" id="IPR010388">
    <property type="entry name" value="Anaerobic_Co-chelatase"/>
</dbReference>
<dbReference type="KEGG" id="hprf:HLPR_11630"/>
<evidence type="ECO:0000256" key="2">
    <source>
        <dbReference type="PIRSR" id="PIRSR033579-3"/>
    </source>
</evidence>
<protein>
    <recommendedName>
        <fullName evidence="5">Sirohydrochlorin cobaltochelatase</fullName>
    </recommendedName>
</protein>
<gene>
    <name evidence="3" type="ORF">HLPR_11630</name>
</gene>